<feature type="non-terminal residue" evidence="1">
    <location>
        <position position="264"/>
    </location>
</feature>
<protein>
    <submittedName>
        <fullName evidence="1">Uncharacterized protein</fullName>
    </submittedName>
</protein>
<dbReference type="InterPro" id="IPR029475">
    <property type="entry name" value="DUF6807"/>
</dbReference>
<dbReference type="EMBL" id="BARW01024055">
    <property type="protein sequence ID" value="GAI88546.1"/>
    <property type="molecule type" value="Genomic_DNA"/>
</dbReference>
<dbReference type="AlphaFoldDB" id="X1TB08"/>
<reference evidence="1" key="1">
    <citation type="journal article" date="2014" name="Front. Microbiol.">
        <title>High frequency of phylogenetically diverse reductive dehalogenase-homologous genes in deep subseafloor sedimentary metagenomes.</title>
        <authorList>
            <person name="Kawai M."/>
            <person name="Futagami T."/>
            <person name="Toyoda A."/>
            <person name="Takaki Y."/>
            <person name="Nishi S."/>
            <person name="Hori S."/>
            <person name="Arai W."/>
            <person name="Tsubouchi T."/>
            <person name="Morono Y."/>
            <person name="Uchiyama I."/>
            <person name="Ito T."/>
            <person name="Fujiyama A."/>
            <person name="Inagaki F."/>
            <person name="Takami H."/>
        </authorList>
    </citation>
    <scope>NUCLEOTIDE SEQUENCE</scope>
    <source>
        <strain evidence="1">Expedition CK06-06</strain>
    </source>
</reference>
<proteinExistence type="predicted"/>
<comment type="caution">
    <text evidence="1">The sequence shown here is derived from an EMBL/GenBank/DDBJ whole genome shotgun (WGS) entry which is preliminary data.</text>
</comment>
<feature type="non-terminal residue" evidence="1">
    <location>
        <position position="1"/>
    </location>
</feature>
<evidence type="ECO:0000313" key="1">
    <source>
        <dbReference type="EMBL" id="GAI88546.1"/>
    </source>
</evidence>
<organism evidence="1">
    <name type="scientific">marine sediment metagenome</name>
    <dbReference type="NCBI Taxonomy" id="412755"/>
    <lineage>
        <taxon>unclassified sequences</taxon>
        <taxon>metagenomes</taxon>
        <taxon>ecological metagenomes</taxon>
    </lineage>
</organism>
<dbReference type="Pfam" id="PF14100">
    <property type="entry name" value="DUF6807"/>
    <property type="match status" value="1"/>
</dbReference>
<sequence>SMFDYPENLRHPTPWYVEKGMPYFSPAVLFDKAYTLAAGKSLTLRYRILIHPGRADRDMLKSEWKAFLKTTDIEVRMESAKKLLALGMAMVTYSGDYEVKFPDDMRALHKYGNLKKKDLEWLLENVVYLGKGRTDSTIRPNTVLAYDKTLLAKGKGTNVLFGDLRVAFRTPEQLKKLGIKPSRKTNVEVEVEVEKKGTTDVLPADSDAQVEGEPTVSKLLTALQKNEKYVHIREPIIQMVEEIGDKEPISFLVEQLQSENRRRS</sequence>
<gene>
    <name evidence="1" type="ORF">S12H4_39743</name>
</gene>
<accession>X1TB08</accession>
<name>X1TB08_9ZZZZ</name>